<comment type="caution">
    <text evidence="1">The sequence shown here is derived from an EMBL/GenBank/DDBJ whole genome shotgun (WGS) entry which is preliminary data.</text>
</comment>
<proteinExistence type="predicted"/>
<dbReference type="EMBL" id="CM026424">
    <property type="protein sequence ID" value="KAG0580501.1"/>
    <property type="molecule type" value="Genomic_DNA"/>
</dbReference>
<dbReference type="AlphaFoldDB" id="A0A8T0ICD7"/>
<protein>
    <submittedName>
        <fullName evidence="1">Uncharacterized protein</fullName>
    </submittedName>
</protein>
<evidence type="ECO:0000313" key="1">
    <source>
        <dbReference type="EMBL" id="KAG0580501.1"/>
    </source>
</evidence>
<name>A0A8T0ICD7_CERPU</name>
<dbReference type="Proteomes" id="UP000822688">
    <property type="component" value="Chromosome 4"/>
</dbReference>
<evidence type="ECO:0000313" key="2">
    <source>
        <dbReference type="Proteomes" id="UP000822688"/>
    </source>
</evidence>
<reference evidence="1" key="1">
    <citation type="submission" date="2020-06" db="EMBL/GenBank/DDBJ databases">
        <title>WGS assembly of Ceratodon purpureus strain R40.</title>
        <authorList>
            <person name="Carey S.B."/>
            <person name="Jenkins J."/>
            <person name="Shu S."/>
            <person name="Lovell J.T."/>
            <person name="Sreedasyam A."/>
            <person name="Maumus F."/>
            <person name="Tiley G.P."/>
            <person name="Fernandez-Pozo N."/>
            <person name="Barry K."/>
            <person name="Chen C."/>
            <person name="Wang M."/>
            <person name="Lipzen A."/>
            <person name="Daum C."/>
            <person name="Saski C.A."/>
            <person name="Payton A.C."/>
            <person name="Mcbreen J.C."/>
            <person name="Conrad R.E."/>
            <person name="Kollar L.M."/>
            <person name="Olsson S."/>
            <person name="Huttunen S."/>
            <person name="Landis J.B."/>
            <person name="Wickett N.J."/>
            <person name="Johnson M.G."/>
            <person name="Rensing S.A."/>
            <person name="Grimwood J."/>
            <person name="Schmutz J."/>
            <person name="Mcdaniel S.F."/>
        </authorList>
    </citation>
    <scope>NUCLEOTIDE SEQUENCE</scope>
    <source>
        <strain evidence="1">R40</strain>
    </source>
</reference>
<sequence>MQDIWLLDNTDWKVFLAATYDSSMNKSYSQAPIRLLAAARAASTYMLPGTSVHTVYPATMILIKKASLPLLLHTVPTSAMHNTTPQCMLAPRSRSVVTTDQ</sequence>
<keyword evidence="2" id="KW-1185">Reference proteome</keyword>
<gene>
    <name evidence="1" type="ORF">KC19_4G177900</name>
</gene>
<accession>A0A8T0ICD7</accession>
<organism evidence="1 2">
    <name type="scientific">Ceratodon purpureus</name>
    <name type="common">Fire moss</name>
    <name type="synonym">Dicranum purpureum</name>
    <dbReference type="NCBI Taxonomy" id="3225"/>
    <lineage>
        <taxon>Eukaryota</taxon>
        <taxon>Viridiplantae</taxon>
        <taxon>Streptophyta</taxon>
        <taxon>Embryophyta</taxon>
        <taxon>Bryophyta</taxon>
        <taxon>Bryophytina</taxon>
        <taxon>Bryopsida</taxon>
        <taxon>Dicranidae</taxon>
        <taxon>Pseudoditrichales</taxon>
        <taxon>Ditrichaceae</taxon>
        <taxon>Ceratodon</taxon>
    </lineage>
</organism>